<gene>
    <name evidence="1" type="ORF">N7376_22095</name>
</gene>
<dbReference type="Gene3D" id="1.10.3230.30">
    <property type="entry name" value="Phage gp6-like head-tail connector protein"/>
    <property type="match status" value="1"/>
</dbReference>
<sequence>MADLVTLDQVKAGLRIDHDDDDAQLDLLISAASERIIRYLKGRAKEVLNMDDDGNVNGPVPAAVTTATMMLVGYLYRDPDQDPEKDWELGMLPKPVSALIYQLRDPALA</sequence>
<organism evidence="1 2">
    <name type="scientific">Brucella intermedia GD04153</name>
    <dbReference type="NCBI Taxonomy" id="2975438"/>
    <lineage>
        <taxon>Bacteria</taxon>
        <taxon>Pseudomonadati</taxon>
        <taxon>Pseudomonadota</taxon>
        <taxon>Alphaproteobacteria</taxon>
        <taxon>Hyphomicrobiales</taxon>
        <taxon>Brucellaceae</taxon>
        <taxon>Brucella/Ochrobactrum group</taxon>
        <taxon>Brucella</taxon>
    </lineage>
</organism>
<dbReference type="NCBIfam" id="TIGR01560">
    <property type="entry name" value="put_DNA_pack"/>
    <property type="match status" value="1"/>
</dbReference>
<dbReference type="Proteomes" id="UP001158087">
    <property type="component" value="Unassembled WGS sequence"/>
</dbReference>
<accession>A0AA42KQN2</accession>
<reference evidence="1" key="1">
    <citation type="submission" date="2022-09" db="EMBL/GenBank/DDBJ databases">
        <title>Intensive care unit water sources are persistently colonized with multi-drug resistant bacteria and are the site of extensive horizontal gene transfer of antibiotic resistance genes.</title>
        <authorList>
            <person name="Diorio-Toth L."/>
        </authorList>
    </citation>
    <scope>NUCLEOTIDE SEQUENCE</scope>
    <source>
        <strain evidence="1">GD04153</strain>
    </source>
</reference>
<dbReference type="EMBL" id="JAODYY010000015">
    <property type="protein sequence ID" value="MDH0126671.1"/>
    <property type="molecule type" value="Genomic_DNA"/>
</dbReference>
<dbReference type="CDD" id="cd08054">
    <property type="entry name" value="gp6"/>
    <property type="match status" value="1"/>
</dbReference>
<proteinExistence type="predicted"/>
<name>A0AA42KQN2_9HYPH</name>
<dbReference type="InterPro" id="IPR021146">
    <property type="entry name" value="Phage_gp6-like_head-tail"/>
</dbReference>
<evidence type="ECO:0000313" key="2">
    <source>
        <dbReference type="Proteomes" id="UP001158087"/>
    </source>
</evidence>
<dbReference type="InterPro" id="IPR006450">
    <property type="entry name" value="Phage_HK97_gp6-like"/>
</dbReference>
<dbReference type="Pfam" id="PF05135">
    <property type="entry name" value="Phage_connect_1"/>
    <property type="match status" value="1"/>
</dbReference>
<protein>
    <submittedName>
        <fullName evidence="1">Head-tail connector protein</fullName>
    </submittedName>
</protein>
<dbReference type="AlphaFoldDB" id="A0AA42KQN2"/>
<comment type="caution">
    <text evidence="1">The sequence shown here is derived from an EMBL/GenBank/DDBJ whole genome shotgun (WGS) entry which is preliminary data.</text>
</comment>
<evidence type="ECO:0000313" key="1">
    <source>
        <dbReference type="EMBL" id="MDH0126671.1"/>
    </source>
</evidence>